<dbReference type="InterPro" id="IPR035994">
    <property type="entry name" value="Nucleoside_phosphorylase_sf"/>
</dbReference>
<gene>
    <name evidence="1" type="ORF">EHQ58_00815</name>
</gene>
<proteinExistence type="predicted"/>
<dbReference type="AlphaFoldDB" id="A0A4R9KFE4"/>
<evidence type="ECO:0000313" key="1">
    <source>
        <dbReference type="EMBL" id="TGL63973.1"/>
    </source>
</evidence>
<name>A0A4R9KFE4_9LEPT</name>
<dbReference type="SUPFAM" id="SSF53167">
    <property type="entry name" value="Purine and uridine phosphorylases"/>
    <property type="match status" value="1"/>
</dbReference>
<protein>
    <submittedName>
        <fullName evidence="1">Phosphorylase</fullName>
    </submittedName>
</protein>
<dbReference type="GO" id="GO:0003824">
    <property type="term" value="F:catalytic activity"/>
    <property type="evidence" value="ECO:0007669"/>
    <property type="project" value="InterPro"/>
</dbReference>
<accession>A0A4R9KFE4</accession>
<comment type="caution">
    <text evidence="1">The sequence shown here is derived from an EMBL/GenBank/DDBJ whole genome shotgun (WGS) entry which is preliminary data.</text>
</comment>
<dbReference type="OrthoDB" id="341163at2"/>
<dbReference type="EMBL" id="RQGD01000002">
    <property type="protein sequence ID" value="TGL63973.1"/>
    <property type="molecule type" value="Genomic_DNA"/>
</dbReference>
<evidence type="ECO:0000313" key="2">
    <source>
        <dbReference type="Proteomes" id="UP000297693"/>
    </source>
</evidence>
<reference evidence="1" key="1">
    <citation type="journal article" date="2019" name="PLoS Negl. Trop. Dis.">
        <title>Revisiting the worldwide diversity of Leptospira species in the environment.</title>
        <authorList>
            <person name="Vincent A.T."/>
            <person name="Schiettekatte O."/>
            <person name="Bourhy P."/>
            <person name="Veyrier F.J."/>
            <person name="Picardeau M."/>
        </authorList>
    </citation>
    <scope>NUCLEOTIDE SEQUENCE [LARGE SCALE GENOMIC DNA]</scope>
    <source>
        <strain evidence="1">201702476</strain>
    </source>
</reference>
<keyword evidence="2" id="KW-1185">Reference proteome</keyword>
<dbReference type="Gene3D" id="3.40.50.1580">
    <property type="entry name" value="Nucleoside phosphorylase domain"/>
    <property type="match status" value="1"/>
</dbReference>
<organism evidence="1 2">
    <name type="scientific">Leptospira ognonensis</name>
    <dbReference type="NCBI Taxonomy" id="2484945"/>
    <lineage>
        <taxon>Bacteria</taxon>
        <taxon>Pseudomonadati</taxon>
        <taxon>Spirochaetota</taxon>
        <taxon>Spirochaetia</taxon>
        <taxon>Leptospirales</taxon>
        <taxon>Leptospiraceae</taxon>
        <taxon>Leptospira</taxon>
    </lineage>
</organism>
<dbReference type="Proteomes" id="UP000297693">
    <property type="component" value="Unassembled WGS sequence"/>
</dbReference>
<dbReference type="GO" id="GO:0009116">
    <property type="term" value="P:nucleoside metabolic process"/>
    <property type="evidence" value="ECO:0007669"/>
    <property type="project" value="InterPro"/>
</dbReference>
<sequence length="202" mass="22539">MRARVWLEDNSKTLLCSAFVGEIDLLIASKKFLHIQSLGIGNLEAALSLQSYLFTYPEVESVIFFGSCGAYPWSRFSIGDFVSVTSAHNKEISAALGQTKQIFVNRNAIDFLQPLAIHPTAICNAPSTLTLLNIITPPSEDWKDLGVENLELYGIARVCEIKNIQLSAYMSVTNIVGPNGSRDWQKNWRELSNKLQNQFLNL</sequence>